<dbReference type="GO" id="GO:0003887">
    <property type="term" value="F:DNA-directed DNA polymerase activity"/>
    <property type="evidence" value="ECO:0007669"/>
    <property type="project" value="TreeGrafter"/>
</dbReference>
<dbReference type="PANTHER" id="PTHR46404">
    <property type="entry name" value="DNA POLYMERASE IOTA"/>
    <property type="match status" value="1"/>
</dbReference>
<proteinExistence type="inferred from homology"/>
<dbReference type="GO" id="GO:0006281">
    <property type="term" value="P:DNA repair"/>
    <property type="evidence" value="ECO:0007669"/>
    <property type="project" value="InterPro"/>
</dbReference>
<evidence type="ECO:0000313" key="11">
    <source>
        <dbReference type="Proteomes" id="UP000054544"/>
    </source>
</evidence>
<feature type="compositionally biased region" description="Gly residues" evidence="8">
    <location>
        <begin position="750"/>
        <end position="759"/>
    </location>
</feature>
<dbReference type="OrthoDB" id="277931at2759"/>
<dbReference type="AlphaFoldDB" id="A0A0D9P3P9"/>
<sequence length="1240" mass="137613">MDRQSKRVPRQKHDRIILQFDYDCFYAQVFENKNPALKSRALGVKQKNILATCNYNARRLGVKKLMLISEAKKICKDLVLVDGEDLTPFRDVSKILFNFLRSHSWNNRVERLGFDEVFMDVTDVVDYNIECLNTGCLSHSFFHLSRTDPQDGFKCNFTAIAGCVEGTVPDEAPLENKTYLRLLLGSHLANHLRTKMEEDYGYTSTCGISTNKLLSKLVGSRNKPRNQTTLLALNEQDIIAFMDSHKTRQIPGLGFKTSMQLESQVLGEEVDADSHSFTSAVYARDVRLHPSISPGFIETLLAGPGAERGVGVRVWGLLHGIDPTQVKEAGDIPSQISIEDTYKGLETMAQITEELHKLSCSLIRRMRIDLLALEHDAEKPGTQRWIARPKTLRLAIRSWPTRQGRSSAPNFSRISRSGPLPVLVFDASADIDALAEKLVAEALLPLLRRLETAKGHKWNLQLINICVANMVVGAGDDKQGSGRDISVMFRRQDEVLRPFKLEPLSDDEAPSEVSTGDAEGLGSGVDWNDSDNSFVELGNTVKFVNFAAFPNPSTHKSRAVLAASKAFQVSSLHNSDILIMGRGRGSGHQPARRPADLTGIISIAEKNAFVSLVNTITDNMQKDVSNPFDSLPVRPVLGDNGQGQWLSLPLLRHQDENKENILTGKTFRGNIPDTYSTTHTKTHHAVETEENARFQPLGELKKETLVFFRKWKSSVLQRFTEINVNDMTAETSGPYGRGRSDRGVYRAARGGRGGRGGSTGPHCVPTRHKDSKLAARHPPVPNTLWSLHPDRRELLLHIALLILLSLQDYKANSRLLLLKLTSSLNLSFETYQSGEAQVAQGLVRAALDALLEDAAKPDEETGGPKFKMVLGGPVNLTAVLKYVRIGTRQRGLGLSTITAASLLGTMAENAVLMGSLFGINPAKLPSKMLVTFARDIQDFAFVRLCKDPYNYDDVTMLEVSHRRLHVLVALSGFLTDSKDVAETWKFLNSQSELYAIQWEHAALTNLGSALETVIKSTAWESARKEIASKSIFKTLMTSAWPQPLLRISKIVDNAWSVGMVRAEKAGAMLADALMRHKFQGERPVSLIGYSLGARAIYACLMVLAERRQFGVVDSVVMIGAPFPAESRVWLTMKSVVSGRLVNVYSENDYILGFLYRSCNLQFGIAGLQEIQGADGVENHCVEALPKGHLSYSSLTDHILQSIGWEDFHVQVLNKENPPRGIPRTTSQNPPNPPRRGRYRR</sequence>
<feature type="region of interest" description="Disordered" evidence="8">
    <location>
        <begin position="749"/>
        <end position="777"/>
    </location>
</feature>
<dbReference type="InterPro" id="IPR043128">
    <property type="entry name" value="Rev_trsase/Diguanyl_cyclase"/>
</dbReference>
<dbReference type="GO" id="GO:0003684">
    <property type="term" value="F:damaged DNA binding"/>
    <property type="evidence" value="ECO:0007669"/>
    <property type="project" value="InterPro"/>
</dbReference>
<dbReference type="GO" id="GO:0070987">
    <property type="term" value="P:error-free translesion synthesis"/>
    <property type="evidence" value="ECO:0007669"/>
    <property type="project" value="UniProtKB-ARBA"/>
</dbReference>
<dbReference type="InterPro" id="IPR001126">
    <property type="entry name" value="UmuC"/>
</dbReference>
<reference evidence="11" key="1">
    <citation type="journal article" date="2014" name="BMC Genomics">
        <title>The genome sequence of the biocontrol fungus Metarhizium anisopliae and comparative genomics of Metarhizium species.</title>
        <authorList>
            <person name="Pattemore J.A."/>
            <person name="Hane J.K."/>
            <person name="Williams A.H."/>
            <person name="Wilson B.A."/>
            <person name="Stodart B.J."/>
            <person name="Ash G.J."/>
        </authorList>
    </citation>
    <scope>NUCLEOTIDE SEQUENCE [LARGE SCALE GENOMIC DNA]</scope>
    <source>
        <strain evidence="11">BRIP 53293</strain>
    </source>
</reference>
<dbReference type="Proteomes" id="UP000054544">
    <property type="component" value="Unassembled WGS sequence"/>
</dbReference>
<dbReference type="FunFam" id="3.40.1170.60:FF:000006">
    <property type="entry name" value="DNA polymerase iota"/>
    <property type="match status" value="1"/>
</dbReference>
<dbReference type="Gene3D" id="3.30.1490.100">
    <property type="entry name" value="DNA polymerase, Y-family, little finger domain"/>
    <property type="match status" value="1"/>
</dbReference>
<keyword evidence="5" id="KW-1133">Transmembrane helix</keyword>
<keyword evidence="4" id="KW-0812">Transmembrane</keyword>
<dbReference type="PANTHER" id="PTHR46404:SF1">
    <property type="entry name" value="DNA POLYMERASE IOTA"/>
    <property type="match status" value="1"/>
</dbReference>
<dbReference type="SUPFAM" id="SSF53474">
    <property type="entry name" value="alpha/beta-Hydrolases"/>
    <property type="match status" value="1"/>
</dbReference>
<evidence type="ECO:0000256" key="8">
    <source>
        <dbReference type="SAM" id="MobiDB-lite"/>
    </source>
</evidence>
<evidence type="ECO:0000256" key="6">
    <source>
        <dbReference type="ARBA" id="ARBA00023128"/>
    </source>
</evidence>
<evidence type="ECO:0000256" key="1">
    <source>
        <dbReference type="ARBA" id="ARBA00004141"/>
    </source>
</evidence>
<gene>
    <name evidence="10" type="ORF">H634G_03440</name>
</gene>
<name>A0A0D9P3P9_METAN</name>
<comment type="subcellular location">
    <subcellularLocation>
        <location evidence="1">Membrane</location>
        <topology evidence="1">Multi-pass membrane protein</topology>
    </subcellularLocation>
    <subcellularLocation>
        <location evidence="2">Mitochondrion</location>
    </subcellularLocation>
</comment>
<dbReference type="Pfam" id="PF11799">
    <property type="entry name" value="IMS_C"/>
    <property type="match status" value="1"/>
</dbReference>
<dbReference type="GO" id="GO:0005739">
    <property type="term" value="C:mitochondrion"/>
    <property type="evidence" value="ECO:0007669"/>
    <property type="project" value="UniProtKB-SubCell"/>
</dbReference>
<dbReference type="Pfam" id="PF05277">
    <property type="entry name" value="DUF726"/>
    <property type="match status" value="1"/>
</dbReference>
<dbReference type="InterPro" id="IPR043502">
    <property type="entry name" value="DNA/RNA_pol_sf"/>
</dbReference>
<evidence type="ECO:0000313" key="10">
    <source>
        <dbReference type="EMBL" id="KJK80907.1"/>
    </source>
</evidence>
<dbReference type="EMBL" id="KE384727">
    <property type="protein sequence ID" value="KJK80907.1"/>
    <property type="molecule type" value="Genomic_DNA"/>
</dbReference>
<evidence type="ECO:0000256" key="7">
    <source>
        <dbReference type="ARBA" id="ARBA00023136"/>
    </source>
</evidence>
<accession>A0A0D9P3P9</accession>
<dbReference type="Gene3D" id="3.40.1170.60">
    <property type="match status" value="1"/>
</dbReference>
<feature type="region of interest" description="Disordered" evidence="8">
    <location>
        <begin position="1215"/>
        <end position="1240"/>
    </location>
</feature>
<dbReference type="Pfam" id="PF00817">
    <property type="entry name" value="IMS"/>
    <property type="match status" value="1"/>
</dbReference>
<dbReference type="InterPro" id="IPR029058">
    <property type="entry name" value="AB_hydrolase_fold"/>
</dbReference>
<keyword evidence="6" id="KW-0496">Mitochondrion</keyword>
<dbReference type="InterPro" id="IPR017961">
    <property type="entry name" value="DNA_pol_Y-fam_little_finger"/>
</dbReference>
<keyword evidence="11" id="KW-1185">Reference proteome</keyword>
<comment type="similarity">
    <text evidence="3">Belongs to the TMCO4 family.</text>
</comment>
<feature type="domain" description="UmuC" evidence="9">
    <location>
        <begin position="17"/>
        <end position="254"/>
    </location>
</feature>
<dbReference type="InterPro" id="IPR036775">
    <property type="entry name" value="DNA_pol_Y-fam_lit_finger_sf"/>
</dbReference>
<evidence type="ECO:0000256" key="3">
    <source>
        <dbReference type="ARBA" id="ARBA00009824"/>
    </source>
</evidence>
<evidence type="ECO:0000256" key="4">
    <source>
        <dbReference type="ARBA" id="ARBA00022692"/>
    </source>
</evidence>
<dbReference type="SUPFAM" id="SSF56672">
    <property type="entry name" value="DNA/RNA polymerases"/>
    <property type="match status" value="1"/>
</dbReference>
<evidence type="ECO:0000259" key="9">
    <source>
        <dbReference type="PROSITE" id="PS50173"/>
    </source>
</evidence>
<evidence type="ECO:0000256" key="2">
    <source>
        <dbReference type="ARBA" id="ARBA00004173"/>
    </source>
</evidence>
<dbReference type="GO" id="GO:0016020">
    <property type="term" value="C:membrane"/>
    <property type="evidence" value="ECO:0007669"/>
    <property type="project" value="UniProtKB-SubCell"/>
</dbReference>
<evidence type="ECO:0000256" key="5">
    <source>
        <dbReference type="ARBA" id="ARBA00022989"/>
    </source>
</evidence>
<keyword evidence="7" id="KW-0472">Membrane</keyword>
<organism evidence="10 11">
    <name type="scientific">Metarhizium anisopliae BRIP 53293</name>
    <dbReference type="NCBI Taxonomy" id="1291518"/>
    <lineage>
        <taxon>Eukaryota</taxon>
        <taxon>Fungi</taxon>
        <taxon>Dikarya</taxon>
        <taxon>Ascomycota</taxon>
        <taxon>Pezizomycotina</taxon>
        <taxon>Sordariomycetes</taxon>
        <taxon>Hypocreomycetidae</taxon>
        <taxon>Hypocreales</taxon>
        <taxon>Clavicipitaceae</taxon>
        <taxon>Metarhizium</taxon>
    </lineage>
</organism>
<dbReference type="Gene3D" id="3.30.70.270">
    <property type="match status" value="1"/>
</dbReference>
<protein>
    <recommendedName>
        <fullName evidence="9">UmuC domain-containing protein</fullName>
    </recommendedName>
</protein>
<dbReference type="PROSITE" id="PS50173">
    <property type="entry name" value="UMUC"/>
    <property type="match status" value="1"/>
</dbReference>
<dbReference type="InterPro" id="IPR007941">
    <property type="entry name" value="DUF726"/>
</dbReference>